<keyword evidence="2" id="KW-1185">Reference proteome</keyword>
<comment type="caution">
    <text evidence="1">The sequence shown here is derived from an EMBL/GenBank/DDBJ whole genome shotgun (WGS) entry which is preliminary data.</text>
</comment>
<dbReference type="RefSeq" id="WP_116708885.1">
    <property type="nucleotide sequence ID" value="NZ_QEKW01000007.1"/>
</dbReference>
<dbReference type="AlphaFoldDB" id="A0A2U1FA78"/>
<proteinExistence type="predicted"/>
<gene>
    <name evidence="1" type="ORF">C8D89_10732</name>
</gene>
<dbReference type="SUPFAM" id="SSF50475">
    <property type="entry name" value="FMN-binding split barrel"/>
    <property type="match status" value="1"/>
</dbReference>
<reference evidence="1 2" key="1">
    <citation type="submission" date="2018-04" db="EMBL/GenBank/DDBJ databases">
        <title>Genomic Encyclopedia of Type Strains, Phase IV (KMG-IV): sequencing the most valuable type-strain genomes for metagenomic binning, comparative biology and taxonomic classification.</title>
        <authorList>
            <person name="Goeker M."/>
        </authorList>
    </citation>
    <scope>NUCLEOTIDE SEQUENCE [LARGE SCALE GENOMIC DNA]</scope>
    <source>
        <strain evidence="1 2">DSM 45771</strain>
    </source>
</reference>
<dbReference type="InterPro" id="IPR024747">
    <property type="entry name" value="Pyridox_Oxase-rel"/>
</dbReference>
<dbReference type="Pfam" id="PF12900">
    <property type="entry name" value="Pyridox_ox_2"/>
    <property type="match status" value="1"/>
</dbReference>
<name>A0A2U1FA78_9PSEU</name>
<protein>
    <submittedName>
        <fullName evidence="1">Pyridoxamine 5'-phosphate oxidase-like protein</fullName>
    </submittedName>
</protein>
<dbReference type="Proteomes" id="UP000245639">
    <property type="component" value="Unassembled WGS sequence"/>
</dbReference>
<sequence>MMGTDDDGLEVLDAASCRDLLRTVPVGRLAWAGPDGRVEIRLLNVGLDGDELVFRVADGSVLDAVRTGCPLTFEADRIEAALRTGWTVVVVGHGIEDAAGAVAGRVTPWARGDRPWAVRLRPERITGRRVRLAPGGVTVVDLPAEEVEP</sequence>
<dbReference type="Gene3D" id="2.30.110.10">
    <property type="entry name" value="Electron Transport, Fmn-binding Protein, Chain A"/>
    <property type="match status" value="1"/>
</dbReference>
<accession>A0A2U1FA78</accession>
<evidence type="ECO:0000313" key="2">
    <source>
        <dbReference type="Proteomes" id="UP000245639"/>
    </source>
</evidence>
<dbReference type="InterPro" id="IPR012349">
    <property type="entry name" value="Split_barrel_FMN-bd"/>
</dbReference>
<dbReference type="OrthoDB" id="3212118at2"/>
<organism evidence="1 2">
    <name type="scientific">Actinomycetospora cinnamomea</name>
    <dbReference type="NCBI Taxonomy" id="663609"/>
    <lineage>
        <taxon>Bacteria</taxon>
        <taxon>Bacillati</taxon>
        <taxon>Actinomycetota</taxon>
        <taxon>Actinomycetes</taxon>
        <taxon>Pseudonocardiales</taxon>
        <taxon>Pseudonocardiaceae</taxon>
        <taxon>Actinomycetospora</taxon>
    </lineage>
</organism>
<evidence type="ECO:0000313" key="1">
    <source>
        <dbReference type="EMBL" id="PVZ08870.1"/>
    </source>
</evidence>
<dbReference type="EMBL" id="QEKW01000007">
    <property type="protein sequence ID" value="PVZ08870.1"/>
    <property type="molecule type" value="Genomic_DNA"/>
</dbReference>